<reference evidence="1" key="1">
    <citation type="submission" date="2021-09" db="EMBL/GenBank/DDBJ databases">
        <title>Network and meta-omics reveal the key degrader and cooperation patterns in an efficient 1,4-dioxane-degrading microbial community.</title>
        <authorList>
            <person name="Dai C."/>
        </authorList>
    </citation>
    <scope>NUCLEOTIDE SEQUENCE</scope>
    <source>
        <strain evidence="1">ZM13</strain>
    </source>
</reference>
<evidence type="ECO:0000313" key="1">
    <source>
        <dbReference type="EMBL" id="UOK71740.1"/>
    </source>
</evidence>
<dbReference type="GO" id="GO:0016301">
    <property type="term" value="F:kinase activity"/>
    <property type="evidence" value="ECO:0007669"/>
    <property type="project" value="UniProtKB-KW"/>
</dbReference>
<keyword evidence="1" id="KW-0808">Transferase</keyword>
<keyword evidence="1" id="KW-0418">Kinase</keyword>
<dbReference type="Proteomes" id="UP000831684">
    <property type="component" value="Chromosome"/>
</dbReference>
<gene>
    <name evidence="1" type="ORF">K9D25_03155</name>
</gene>
<dbReference type="RefSeq" id="WP_244379172.1">
    <property type="nucleotide sequence ID" value="NZ_CP083239.1"/>
</dbReference>
<evidence type="ECO:0000313" key="2">
    <source>
        <dbReference type="Proteomes" id="UP000831684"/>
    </source>
</evidence>
<dbReference type="EMBL" id="CP083239">
    <property type="protein sequence ID" value="UOK71740.1"/>
    <property type="molecule type" value="Genomic_DNA"/>
</dbReference>
<accession>A0A9E7A216</accession>
<proteinExistence type="predicted"/>
<dbReference type="SUPFAM" id="SSF52540">
    <property type="entry name" value="P-loop containing nucleoside triphosphate hydrolases"/>
    <property type="match status" value="1"/>
</dbReference>
<dbReference type="AlphaFoldDB" id="A0A9E7A216"/>
<dbReference type="Gene3D" id="3.40.50.300">
    <property type="entry name" value="P-loop containing nucleotide triphosphate hydrolases"/>
    <property type="match status" value="1"/>
</dbReference>
<organism evidence="1 2">
    <name type="scientific">Ancylobacter polymorphus</name>
    <dbReference type="NCBI Taxonomy" id="223390"/>
    <lineage>
        <taxon>Bacteria</taxon>
        <taxon>Pseudomonadati</taxon>
        <taxon>Pseudomonadota</taxon>
        <taxon>Alphaproteobacteria</taxon>
        <taxon>Hyphomicrobiales</taxon>
        <taxon>Xanthobacteraceae</taxon>
        <taxon>Ancylobacter</taxon>
    </lineage>
</organism>
<dbReference type="InterPro" id="IPR027417">
    <property type="entry name" value="P-loop_NTPase"/>
</dbReference>
<dbReference type="KEGG" id="apol:K9D25_03155"/>
<protein>
    <submittedName>
        <fullName evidence="1">Deoxynucleotide monophosphate kinase</fullName>
    </submittedName>
</protein>
<sequence length="224" mass="23875">MGIAEDFYAAVGDKDAPGFVVPPGMRLTVNASPPANDNRPQPRRLPPVVAFSAPAGGGKSTAARHLVTMHGYTLVKFAGPLKDMCRAIGMTESQIEGEHKELPSRMLQGKSPRQFMQLLGTEFGRDLIGPGLWSSLWQHRALQAIDQGGRVVCDDMRFANEEAGVRQLGGIVVRLEGRGGIAGGHASEAYRPRASATVWNGEGADLAAGLDVMLEAWGDMQEAA</sequence>
<name>A0A9E7A216_9HYPH</name>